<organism evidence="1 2">
    <name type="scientific">Neoarthrinium moseri</name>
    <dbReference type="NCBI Taxonomy" id="1658444"/>
    <lineage>
        <taxon>Eukaryota</taxon>
        <taxon>Fungi</taxon>
        <taxon>Dikarya</taxon>
        <taxon>Ascomycota</taxon>
        <taxon>Pezizomycotina</taxon>
        <taxon>Sordariomycetes</taxon>
        <taxon>Xylariomycetidae</taxon>
        <taxon>Amphisphaeriales</taxon>
        <taxon>Apiosporaceae</taxon>
        <taxon>Neoarthrinium</taxon>
    </lineage>
</organism>
<evidence type="ECO:0000313" key="1">
    <source>
        <dbReference type="EMBL" id="KAI1872451.1"/>
    </source>
</evidence>
<dbReference type="PANTHER" id="PTHR36847:SF1">
    <property type="entry name" value="AMIDOLIGASE ENZYME"/>
    <property type="match status" value="1"/>
</dbReference>
<dbReference type="AlphaFoldDB" id="A0A9Q0AQ13"/>
<dbReference type="InterPro" id="IPR022025">
    <property type="entry name" value="Amidoligase_2"/>
</dbReference>
<evidence type="ECO:0008006" key="3">
    <source>
        <dbReference type="Google" id="ProtNLM"/>
    </source>
</evidence>
<name>A0A9Q0AQ13_9PEZI</name>
<evidence type="ECO:0000313" key="2">
    <source>
        <dbReference type="Proteomes" id="UP000829685"/>
    </source>
</evidence>
<proteinExistence type="predicted"/>
<keyword evidence="2" id="KW-1185">Reference proteome</keyword>
<dbReference type="EMBL" id="JAFIMR010000011">
    <property type="protein sequence ID" value="KAI1872451.1"/>
    <property type="molecule type" value="Genomic_DNA"/>
</dbReference>
<reference evidence="1" key="1">
    <citation type="submission" date="2021-03" db="EMBL/GenBank/DDBJ databases">
        <title>Revisited historic fungal species revealed as producer of novel bioactive compounds through whole genome sequencing and comparative genomics.</title>
        <authorList>
            <person name="Vignolle G.A."/>
            <person name="Hochenegger N."/>
            <person name="Mach R.L."/>
            <person name="Mach-Aigner A.R."/>
            <person name="Javad Rahimi M."/>
            <person name="Salim K.A."/>
            <person name="Chan C.M."/>
            <person name="Lim L.B.L."/>
            <person name="Cai F."/>
            <person name="Druzhinina I.S."/>
            <person name="U'Ren J.M."/>
            <person name="Derntl C."/>
        </authorList>
    </citation>
    <scope>NUCLEOTIDE SEQUENCE</scope>
    <source>
        <strain evidence="1">TUCIM 5799</strain>
    </source>
</reference>
<dbReference type="Proteomes" id="UP000829685">
    <property type="component" value="Unassembled WGS sequence"/>
</dbReference>
<sequence>MSAAGDVLQPLTMGVEWEFVLPLRIQRQGEGIDVLRRDNLGVIIIPYDYHGDLLNYCLRSIVKELRRKGFDMNDVDEFNTAAFPEGPTLPSPHANNSVDMLFHRWGLEEETVSLPVHIQQTLRRERYILTRGAELVTPAFSATPVNFMEIERMVSSVLSFLKPFNDDSCGLHVHVGSGRSGLPDDAVRKIACLLWAVDPILYRLHTEQRHDVNFAQRNRYRSNLARGMTAAVANTAIDVTLDFVNFDRATDPCGIIEGVRELIKCKNSGAVARLMSTGSRNAAYNFGYYLMYYNVKPTIEFRQAGGTLNGKWMRLWAQICVRICEYAAREMADDDLYEIAGKCEEVEAWDQSGLEENQRKIDVYTSTFLSDIGLAEAAQYILTTTPTQRTHGNDLV</sequence>
<protein>
    <recommendedName>
        <fullName evidence="3">Amidoligase enzyme</fullName>
    </recommendedName>
</protein>
<comment type="caution">
    <text evidence="1">The sequence shown here is derived from an EMBL/GenBank/DDBJ whole genome shotgun (WGS) entry which is preliminary data.</text>
</comment>
<dbReference type="PANTHER" id="PTHR36847">
    <property type="entry name" value="AMIDOLIGASE ENZYME"/>
    <property type="match status" value="1"/>
</dbReference>
<gene>
    <name evidence="1" type="ORF">JX265_005331</name>
</gene>
<dbReference type="Pfam" id="PF12224">
    <property type="entry name" value="Amidoligase_2"/>
    <property type="match status" value="1"/>
</dbReference>
<accession>A0A9Q0AQ13</accession>